<dbReference type="RefSeq" id="WP_145378932.1">
    <property type="nucleotide sequence ID" value="NZ_CP036276.1"/>
</dbReference>
<evidence type="ECO:0000256" key="2">
    <source>
        <dbReference type="ARBA" id="ARBA00022692"/>
    </source>
</evidence>
<dbReference type="GO" id="GO:0017004">
    <property type="term" value="P:cytochrome complex assembly"/>
    <property type="evidence" value="ECO:0007669"/>
    <property type="project" value="UniProtKB-KW"/>
</dbReference>
<feature type="transmembrane region" description="Helical" evidence="6">
    <location>
        <begin position="405"/>
        <end position="431"/>
    </location>
</feature>
<feature type="chain" id="PRO_5021800087" evidence="7">
    <location>
        <begin position="30"/>
        <end position="813"/>
    </location>
</feature>
<feature type="transmembrane region" description="Helical" evidence="6">
    <location>
        <begin position="483"/>
        <end position="504"/>
    </location>
</feature>
<keyword evidence="3" id="KW-0201">Cytochrome c-type biogenesis</keyword>
<dbReference type="Proteomes" id="UP000319383">
    <property type="component" value="Chromosome"/>
</dbReference>
<proteinExistence type="predicted"/>
<dbReference type="InterPro" id="IPR028250">
    <property type="entry name" value="DsbDN"/>
</dbReference>
<dbReference type="EMBL" id="CP036276">
    <property type="protein sequence ID" value="QDU46416.1"/>
    <property type="molecule type" value="Genomic_DNA"/>
</dbReference>
<evidence type="ECO:0000313" key="10">
    <source>
        <dbReference type="EMBL" id="QDU46416.1"/>
    </source>
</evidence>
<evidence type="ECO:0000256" key="5">
    <source>
        <dbReference type="ARBA" id="ARBA00023136"/>
    </source>
</evidence>
<evidence type="ECO:0000256" key="3">
    <source>
        <dbReference type="ARBA" id="ARBA00022748"/>
    </source>
</evidence>
<dbReference type="SUPFAM" id="SSF52833">
    <property type="entry name" value="Thioredoxin-like"/>
    <property type="match status" value="1"/>
</dbReference>
<sequence length="813" mass="87479" precursor="true">MRMSRNGFGSLFALLLVAVVGLAPQTAAAQDDLFQTDLFGSKPPVNDAKNAIKYDAKIVPADAAPGDEVTLQLTATVAEGWHTFSLTQTGFGGSPTVIALDDHGPLKPLGKTFTASRAPQIHEEKLGETQMRLEEYYGQVTFSRRFQIPADASPGEVTVSGQITHQVCSEGLCVPGKSAFQATVKIGEGKSSANLAATGETKFEHDSSVWLVSLSSGEAAPGETVELRVEANIKNDWHTYGLDQTRPEGLGPYATALQIQKYGELKLDGDWTVEPAPHAANEPLFGGIEVLEHSGRVVWTRSITVPADASPGDYPIGGEVAFQSCTGVKCVSPVAFNFEGNLTVTPTPAVSPVVFGVSAPIKGGMAAGFIEEVMAQRAEMRLERQANGGDANYTVIGEENSDYGLAMYLLFAFIGGMILNVMPCVLPVIAIKVMSFAQQAGESRARIFQLNVVYSLGVLAVFMVLATLAVFLGYGWGGLFQNANFNLIMACVVFAMGLSLLGVFEIPMPGMVGAAAGNQHQEGLVGAFSTGILATLLATPCSGPFLGATLGWSITQPTLIVYLVWGMMGLGMAFPYLMIGAFPSTVKWLPKPGNWMVRLKEFAGFVLMGTVIFIVHILQDDYTIPALVMLLGIALGLWMIGNLYDINSHIRHKTTVRVSAIVLTGVICLFGFNLTLKSETELPWKPFTEATLNASLAENKTVLVDFSADWCLTCKRNEKFALNTKKTLDLVQDHDVVTLYADYTGESEEIKRWLDNFESISVPLTVIFPAGQPDKAIVLRDLYTEAMLLENLEKAVSGKKTTANAVAVDEVRR</sequence>
<keyword evidence="4 6" id="KW-1133">Transmembrane helix</keyword>
<protein>
    <submittedName>
        <fullName evidence="10">Thiol:disulfide interchange protein DsbD</fullName>
        <ecNumber evidence="10">1.8.1.8</ecNumber>
    </submittedName>
</protein>
<dbReference type="Gene3D" id="3.40.30.10">
    <property type="entry name" value="Glutaredoxin"/>
    <property type="match status" value="1"/>
</dbReference>
<keyword evidence="2 6" id="KW-0812">Transmembrane</keyword>
<dbReference type="Pfam" id="PF11412">
    <property type="entry name" value="DsbD_N"/>
    <property type="match status" value="1"/>
</dbReference>
<evidence type="ECO:0000256" key="7">
    <source>
        <dbReference type="SAM" id="SignalP"/>
    </source>
</evidence>
<evidence type="ECO:0000259" key="8">
    <source>
        <dbReference type="Pfam" id="PF02683"/>
    </source>
</evidence>
<evidence type="ECO:0000256" key="6">
    <source>
        <dbReference type="SAM" id="Phobius"/>
    </source>
</evidence>
<gene>
    <name evidence="10" type="primary">dsbD_2</name>
    <name evidence="10" type="ORF">Mal52_49360</name>
</gene>
<feature type="domain" description="Thiol:disulfide interchange protein DsbD N-terminal" evidence="9">
    <location>
        <begin position="58"/>
        <end position="183"/>
    </location>
</feature>
<dbReference type="Pfam" id="PF13899">
    <property type="entry name" value="Thioredoxin_7"/>
    <property type="match status" value="1"/>
</dbReference>
<name>A0A517ZVF7_9PLAN</name>
<dbReference type="GO" id="GO:0045454">
    <property type="term" value="P:cell redox homeostasis"/>
    <property type="evidence" value="ECO:0007669"/>
    <property type="project" value="TreeGrafter"/>
</dbReference>
<evidence type="ECO:0000313" key="11">
    <source>
        <dbReference type="Proteomes" id="UP000319383"/>
    </source>
</evidence>
<feature type="transmembrane region" description="Helical" evidence="6">
    <location>
        <begin position="524"/>
        <end position="547"/>
    </location>
</feature>
<evidence type="ECO:0000256" key="4">
    <source>
        <dbReference type="ARBA" id="ARBA00022989"/>
    </source>
</evidence>
<reference evidence="10 11" key="1">
    <citation type="submission" date="2019-02" db="EMBL/GenBank/DDBJ databases">
        <title>Deep-cultivation of Planctomycetes and their phenomic and genomic characterization uncovers novel biology.</title>
        <authorList>
            <person name="Wiegand S."/>
            <person name="Jogler M."/>
            <person name="Boedeker C."/>
            <person name="Pinto D."/>
            <person name="Vollmers J."/>
            <person name="Rivas-Marin E."/>
            <person name="Kohn T."/>
            <person name="Peeters S.H."/>
            <person name="Heuer A."/>
            <person name="Rast P."/>
            <person name="Oberbeckmann S."/>
            <person name="Bunk B."/>
            <person name="Jeske O."/>
            <person name="Meyerdierks A."/>
            <person name="Storesund J.E."/>
            <person name="Kallscheuer N."/>
            <person name="Luecker S."/>
            <person name="Lage O.M."/>
            <person name="Pohl T."/>
            <person name="Merkel B.J."/>
            <person name="Hornburger P."/>
            <person name="Mueller R.-W."/>
            <person name="Bruemmer F."/>
            <person name="Labrenz M."/>
            <person name="Spormann A.M."/>
            <person name="Op den Camp H."/>
            <person name="Overmann J."/>
            <person name="Amann R."/>
            <person name="Jetten M.S.M."/>
            <person name="Mascher T."/>
            <person name="Medema M.H."/>
            <person name="Devos D.P."/>
            <person name="Kaster A.-K."/>
            <person name="Ovreas L."/>
            <person name="Rohde M."/>
            <person name="Galperin M.Y."/>
            <person name="Jogler C."/>
        </authorList>
    </citation>
    <scope>NUCLEOTIDE SEQUENCE [LARGE SCALE GENOMIC DNA]</scope>
    <source>
        <strain evidence="10 11">Mal52</strain>
    </source>
</reference>
<dbReference type="PANTHER" id="PTHR32234:SF3">
    <property type="entry name" value="SUPPRESSION OF COPPER SENSITIVITY PROTEIN"/>
    <property type="match status" value="1"/>
</dbReference>
<dbReference type="AlphaFoldDB" id="A0A517ZVF7"/>
<keyword evidence="5 6" id="KW-0472">Membrane</keyword>
<comment type="subcellular location">
    <subcellularLocation>
        <location evidence="1">Membrane</location>
        <topology evidence="1">Multi-pass membrane protein</topology>
    </subcellularLocation>
</comment>
<feature type="transmembrane region" description="Helical" evidence="6">
    <location>
        <begin position="656"/>
        <end position="676"/>
    </location>
</feature>
<evidence type="ECO:0000256" key="1">
    <source>
        <dbReference type="ARBA" id="ARBA00004141"/>
    </source>
</evidence>
<keyword evidence="11" id="KW-1185">Reference proteome</keyword>
<dbReference type="GO" id="GO:0047134">
    <property type="term" value="F:protein-disulfide reductase [NAD(P)H] activity"/>
    <property type="evidence" value="ECO:0007669"/>
    <property type="project" value="UniProtKB-EC"/>
</dbReference>
<keyword evidence="10" id="KW-0560">Oxidoreductase</keyword>
<feature type="transmembrane region" description="Helical" evidence="6">
    <location>
        <begin position="624"/>
        <end position="644"/>
    </location>
</feature>
<feature type="transmembrane region" description="Helical" evidence="6">
    <location>
        <begin position="602"/>
        <end position="618"/>
    </location>
</feature>
<accession>A0A517ZVF7</accession>
<organism evidence="10 11">
    <name type="scientific">Symmachiella dynata</name>
    <dbReference type="NCBI Taxonomy" id="2527995"/>
    <lineage>
        <taxon>Bacteria</taxon>
        <taxon>Pseudomonadati</taxon>
        <taxon>Planctomycetota</taxon>
        <taxon>Planctomycetia</taxon>
        <taxon>Planctomycetales</taxon>
        <taxon>Planctomycetaceae</taxon>
        <taxon>Symmachiella</taxon>
    </lineage>
</organism>
<feature type="transmembrane region" description="Helical" evidence="6">
    <location>
        <begin position="559"/>
        <end position="582"/>
    </location>
</feature>
<dbReference type="KEGG" id="sdyn:Mal52_49360"/>
<evidence type="ECO:0000259" key="9">
    <source>
        <dbReference type="Pfam" id="PF11412"/>
    </source>
</evidence>
<dbReference type="InterPro" id="IPR036249">
    <property type="entry name" value="Thioredoxin-like_sf"/>
</dbReference>
<keyword evidence="7" id="KW-0732">Signal</keyword>
<dbReference type="PANTHER" id="PTHR32234">
    <property type="entry name" value="THIOL:DISULFIDE INTERCHANGE PROTEIN DSBD"/>
    <property type="match status" value="1"/>
</dbReference>
<feature type="transmembrane region" description="Helical" evidence="6">
    <location>
        <begin position="452"/>
        <end position="477"/>
    </location>
</feature>
<dbReference type="Pfam" id="PF02683">
    <property type="entry name" value="DsbD_TM"/>
    <property type="match status" value="1"/>
</dbReference>
<dbReference type="InterPro" id="IPR003834">
    <property type="entry name" value="Cyt_c_assmbl_TM_dom"/>
</dbReference>
<dbReference type="GO" id="GO:0016020">
    <property type="term" value="C:membrane"/>
    <property type="evidence" value="ECO:0007669"/>
    <property type="project" value="UniProtKB-SubCell"/>
</dbReference>
<feature type="signal peptide" evidence="7">
    <location>
        <begin position="1"/>
        <end position="29"/>
    </location>
</feature>
<feature type="domain" description="Cytochrome C biogenesis protein transmembrane" evidence="8">
    <location>
        <begin position="407"/>
        <end position="616"/>
    </location>
</feature>
<dbReference type="EC" id="1.8.1.8" evidence="10"/>